<evidence type="ECO:0000313" key="3">
    <source>
        <dbReference type="Proteomes" id="UP001054945"/>
    </source>
</evidence>
<keyword evidence="3" id="KW-1185">Reference proteome</keyword>
<evidence type="ECO:0000313" key="2">
    <source>
        <dbReference type="EMBL" id="GIY00874.1"/>
    </source>
</evidence>
<dbReference type="Proteomes" id="UP001054945">
    <property type="component" value="Unassembled WGS sequence"/>
</dbReference>
<proteinExistence type="predicted"/>
<comment type="caution">
    <text evidence="2">The sequence shown here is derived from an EMBL/GenBank/DDBJ whole genome shotgun (WGS) entry which is preliminary data.</text>
</comment>
<name>A0AAV4PUZ6_CAEEX</name>
<accession>A0AAV4PUZ6</accession>
<evidence type="ECO:0000256" key="1">
    <source>
        <dbReference type="SAM" id="MobiDB-lite"/>
    </source>
</evidence>
<feature type="region of interest" description="Disordered" evidence="1">
    <location>
        <begin position="27"/>
        <end position="49"/>
    </location>
</feature>
<feature type="compositionally biased region" description="Polar residues" evidence="1">
    <location>
        <begin position="102"/>
        <end position="115"/>
    </location>
</feature>
<organism evidence="2 3">
    <name type="scientific">Caerostris extrusa</name>
    <name type="common">Bark spider</name>
    <name type="synonym">Caerostris bankana</name>
    <dbReference type="NCBI Taxonomy" id="172846"/>
    <lineage>
        <taxon>Eukaryota</taxon>
        <taxon>Metazoa</taxon>
        <taxon>Ecdysozoa</taxon>
        <taxon>Arthropoda</taxon>
        <taxon>Chelicerata</taxon>
        <taxon>Arachnida</taxon>
        <taxon>Araneae</taxon>
        <taxon>Araneomorphae</taxon>
        <taxon>Entelegynae</taxon>
        <taxon>Araneoidea</taxon>
        <taxon>Araneidae</taxon>
        <taxon>Caerostris</taxon>
    </lineage>
</organism>
<sequence>MAPHFKNSRAISNTGWEGWCSTVAGRSSSTSLKVRKREDEGKGEEEEKTTKIPLDVVCISETRSGSGPFWLRPTITRWHTQGSLVHLGSSPFRKNVEGSEVNPCQPQAMTLTKHP</sequence>
<protein>
    <submittedName>
        <fullName evidence="2">Uncharacterized protein</fullName>
    </submittedName>
</protein>
<reference evidence="2 3" key="1">
    <citation type="submission" date="2021-06" db="EMBL/GenBank/DDBJ databases">
        <title>Caerostris extrusa draft genome.</title>
        <authorList>
            <person name="Kono N."/>
            <person name="Arakawa K."/>
        </authorList>
    </citation>
    <scope>NUCLEOTIDE SEQUENCE [LARGE SCALE GENOMIC DNA]</scope>
</reference>
<dbReference type="AlphaFoldDB" id="A0AAV4PUZ6"/>
<dbReference type="EMBL" id="BPLR01005235">
    <property type="protein sequence ID" value="GIY00874.1"/>
    <property type="molecule type" value="Genomic_DNA"/>
</dbReference>
<gene>
    <name evidence="2" type="ORF">CEXT_706801</name>
</gene>
<feature type="region of interest" description="Disordered" evidence="1">
    <location>
        <begin position="96"/>
        <end position="115"/>
    </location>
</feature>